<accession>A0A1H8GDN8</accession>
<dbReference type="AlphaFoldDB" id="A0A1H8GDN8"/>
<name>A0A1H8GDN8_9RHOB</name>
<dbReference type="InterPro" id="IPR017592">
    <property type="entry name" value="Pilus_assmbl_Flp-typ_CpaB"/>
</dbReference>
<dbReference type="Pfam" id="PF08666">
    <property type="entry name" value="SAF"/>
    <property type="match status" value="1"/>
</dbReference>
<evidence type="ECO:0000313" key="3">
    <source>
        <dbReference type="EMBL" id="SEN42103.1"/>
    </source>
</evidence>
<feature type="domain" description="SAF" evidence="1">
    <location>
        <begin position="49"/>
        <end position="89"/>
    </location>
</feature>
<dbReference type="Pfam" id="PF16976">
    <property type="entry name" value="RcpC"/>
    <property type="match status" value="1"/>
</dbReference>
<protein>
    <submittedName>
        <fullName evidence="3">Pilus assembly protein CpaB</fullName>
    </submittedName>
</protein>
<dbReference type="InterPro" id="IPR013974">
    <property type="entry name" value="SAF"/>
</dbReference>
<evidence type="ECO:0000313" key="4">
    <source>
        <dbReference type="Proteomes" id="UP000182160"/>
    </source>
</evidence>
<proteinExistence type="predicted"/>
<evidence type="ECO:0000259" key="2">
    <source>
        <dbReference type="Pfam" id="PF16976"/>
    </source>
</evidence>
<dbReference type="RefSeq" id="WP_074787756.1">
    <property type="nucleotide sequence ID" value="NZ_FOBO01000017.1"/>
</dbReference>
<dbReference type="NCBIfam" id="TIGR03177">
    <property type="entry name" value="pilus_cpaB"/>
    <property type="match status" value="1"/>
</dbReference>
<reference evidence="3 4" key="1">
    <citation type="submission" date="2016-10" db="EMBL/GenBank/DDBJ databases">
        <authorList>
            <person name="de Groot N.N."/>
        </authorList>
    </citation>
    <scope>NUCLEOTIDE SEQUENCE [LARGE SCALE GENOMIC DNA]</scope>
    <source>
        <strain evidence="3 4">DSM 11457</strain>
    </source>
</reference>
<dbReference type="EMBL" id="FOBO01000017">
    <property type="protein sequence ID" value="SEN42103.1"/>
    <property type="molecule type" value="Genomic_DNA"/>
</dbReference>
<dbReference type="InterPro" id="IPR031571">
    <property type="entry name" value="RcpC_dom"/>
</dbReference>
<feature type="domain" description="Flp pilus assembly protein RcpC/CpaB" evidence="2">
    <location>
        <begin position="124"/>
        <end position="233"/>
    </location>
</feature>
<dbReference type="Proteomes" id="UP000182160">
    <property type="component" value="Unassembled WGS sequence"/>
</dbReference>
<gene>
    <name evidence="3" type="ORF">SAMN04488077_11731</name>
</gene>
<organism evidence="3 4">
    <name type="scientific">Roseovarius tolerans</name>
    <dbReference type="NCBI Taxonomy" id="74031"/>
    <lineage>
        <taxon>Bacteria</taxon>
        <taxon>Pseudomonadati</taxon>
        <taxon>Pseudomonadota</taxon>
        <taxon>Alphaproteobacteria</taxon>
        <taxon>Rhodobacterales</taxon>
        <taxon>Roseobacteraceae</taxon>
        <taxon>Roseovarius</taxon>
    </lineage>
</organism>
<evidence type="ECO:0000259" key="1">
    <source>
        <dbReference type="Pfam" id="PF08666"/>
    </source>
</evidence>
<dbReference type="CDD" id="cd11614">
    <property type="entry name" value="SAF_CpaB_FlgA_like"/>
    <property type="match status" value="1"/>
</dbReference>
<sequence length="289" mass="31079">MRMVFGLVLVLGVGLAGFAAYMAKTYIDGYQRQLAIERQQRAPNIETVDVYVAARPLAFGEALHEKDVRLVAYPKTALPEGVFTKPEQLFVAGAGMEREVLRSMIEREVILSMKVTKPGEDAGITSRLDAGMRAFAIKVDATSGVSGFLRPGDLVDVYWTGSVGKGNVRTEGDSSGEVTKLIETRMKIIAVDQNADMDSAEARVARTVTVSATPQEVAALAQAQSTGGLALSLVGALDESLSEVIEVDQRRLLGLQAQVVEEPKPEAARCTVRTRRGAEVIETPIPCTN</sequence>